<sequence length="35" mass="4333">INNIFYTFILKELFFKKVSKAFIFNNKTKRGKRDY</sequence>
<protein>
    <submittedName>
        <fullName evidence="1">Uncharacterized protein</fullName>
    </submittedName>
</protein>
<evidence type="ECO:0000313" key="1">
    <source>
        <dbReference type="EMBL" id="EKJ72063.1"/>
    </source>
</evidence>
<reference evidence="1 2" key="1">
    <citation type="journal article" date="2012" name="PLoS Pathog.">
        <title>Comparative pathogenomics reveals horizontally acquired novel virulence genes in fungi infecting cereal hosts.</title>
        <authorList>
            <person name="Gardiner D.M."/>
            <person name="McDonald M.C."/>
            <person name="Covarelli L."/>
            <person name="Solomon P.S."/>
            <person name="Rusu A.G."/>
            <person name="Marshall M."/>
            <person name="Kazan K."/>
            <person name="Chakraborty S."/>
            <person name="McDonald B.A."/>
            <person name="Manners J.M."/>
        </authorList>
    </citation>
    <scope>NUCLEOTIDE SEQUENCE [LARGE SCALE GENOMIC DNA]</scope>
    <source>
        <strain evidence="1 2">CS3096</strain>
    </source>
</reference>
<organism evidence="1 2">
    <name type="scientific">Fusarium pseudograminearum (strain CS3096)</name>
    <name type="common">Wheat and barley crown-rot fungus</name>
    <dbReference type="NCBI Taxonomy" id="1028729"/>
    <lineage>
        <taxon>Eukaryota</taxon>
        <taxon>Fungi</taxon>
        <taxon>Dikarya</taxon>
        <taxon>Ascomycota</taxon>
        <taxon>Pezizomycotina</taxon>
        <taxon>Sordariomycetes</taxon>
        <taxon>Hypocreomycetidae</taxon>
        <taxon>Hypocreales</taxon>
        <taxon>Nectriaceae</taxon>
        <taxon>Fusarium</taxon>
    </lineage>
</organism>
<dbReference type="RefSeq" id="XP_009259152.1">
    <property type="nucleotide sequence ID" value="XM_009260877.1"/>
</dbReference>
<name>K3VGI9_FUSPC</name>
<dbReference type="EMBL" id="AFNW01000252">
    <property type="protein sequence ID" value="EKJ72063.1"/>
    <property type="molecule type" value="Genomic_DNA"/>
</dbReference>
<dbReference type="KEGG" id="fpu:FPSE_07759"/>
<dbReference type="Proteomes" id="UP000007978">
    <property type="component" value="Chromosome 4"/>
</dbReference>
<comment type="caution">
    <text evidence="1">The sequence shown here is derived from an EMBL/GenBank/DDBJ whole genome shotgun (WGS) entry which is preliminary data.</text>
</comment>
<dbReference type="AlphaFoldDB" id="K3VGI9"/>
<keyword evidence="2" id="KW-1185">Reference proteome</keyword>
<dbReference type="GeneID" id="20366377"/>
<gene>
    <name evidence="1" type="ORF">FPSE_07759</name>
</gene>
<evidence type="ECO:0000313" key="2">
    <source>
        <dbReference type="Proteomes" id="UP000007978"/>
    </source>
</evidence>
<proteinExistence type="predicted"/>
<accession>K3VGI9</accession>
<feature type="non-terminal residue" evidence="1">
    <location>
        <position position="1"/>
    </location>
</feature>